<evidence type="ECO:0000256" key="6">
    <source>
        <dbReference type="RuleBase" id="RU362125"/>
    </source>
</evidence>
<dbReference type="EMBL" id="QUMX01000029">
    <property type="protein sequence ID" value="REG38910.1"/>
    <property type="molecule type" value="Genomic_DNA"/>
</dbReference>
<feature type="domain" description="Acyl-CoA oxidase/dehydrogenase middle" evidence="8">
    <location>
        <begin position="121"/>
        <end position="216"/>
    </location>
</feature>
<dbReference type="Gene3D" id="1.20.140.10">
    <property type="entry name" value="Butyryl-CoA Dehydrogenase, subunit A, domain 3"/>
    <property type="match status" value="1"/>
</dbReference>
<dbReference type="PANTHER" id="PTHR48083:SF2">
    <property type="entry name" value="MEDIUM-CHAIN SPECIFIC ACYL-COA DEHYDROGENASE, MITOCHONDRIAL"/>
    <property type="match status" value="1"/>
</dbReference>
<evidence type="ECO:0000313" key="10">
    <source>
        <dbReference type="EMBL" id="REG30095.1"/>
    </source>
</evidence>
<evidence type="ECO:0000256" key="2">
    <source>
        <dbReference type="ARBA" id="ARBA00009347"/>
    </source>
</evidence>
<dbReference type="InterPro" id="IPR037069">
    <property type="entry name" value="AcylCoA_DH/ox_N_sf"/>
</dbReference>
<dbReference type="RefSeq" id="WP_036761369.1">
    <property type="nucleotide sequence ID" value="NZ_JRKO01000128.1"/>
</dbReference>
<dbReference type="Proteomes" id="UP000256794">
    <property type="component" value="Unassembled WGS sequence"/>
</dbReference>
<comment type="cofactor">
    <cofactor evidence="1 6">
        <name>FAD</name>
        <dbReference type="ChEBI" id="CHEBI:57692"/>
    </cofactor>
</comment>
<dbReference type="EMBL" id="QUMX01000055">
    <property type="protein sequence ID" value="REG30095.1"/>
    <property type="molecule type" value="Genomic_DNA"/>
</dbReference>
<feature type="domain" description="Acyl-CoA dehydrogenase/oxidase C-terminal" evidence="7">
    <location>
        <begin position="228"/>
        <end position="376"/>
    </location>
</feature>
<dbReference type="InterPro" id="IPR013786">
    <property type="entry name" value="AcylCoA_DH/ox_N"/>
</dbReference>
<evidence type="ECO:0000259" key="8">
    <source>
        <dbReference type="Pfam" id="PF02770"/>
    </source>
</evidence>
<dbReference type="InterPro" id="IPR006091">
    <property type="entry name" value="Acyl-CoA_Oxase/DH_mid-dom"/>
</dbReference>
<dbReference type="InterPro" id="IPR009100">
    <property type="entry name" value="AcylCoA_DH/oxidase_NM_dom_sf"/>
</dbReference>
<feature type="domain" description="Acyl-CoA dehydrogenase/oxidase N-terminal" evidence="9">
    <location>
        <begin position="5"/>
        <end position="116"/>
    </location>
</feature>
<dbReference type="Pfam" id="PF00441">
    <property type="entry name" value="Acyl-CoA_dh_1"/>
    <property type="match status" value="1"/>
</dbReference>
<gene>
    <name evidence="11" type="ORF">ATH84_10291</name>
    <name evidence="10" type="ORF">ATH84_10551</name>
</gene>
<dbReference type="InterPro" id="IPR036250">
    <property type="entry name" value="AcylCo_DH-like_C"/>
</dbReference>
<keyword evidence="12" id="KW-1185">Reference proteome</keyword>
<protein>
    <submittedName>
        <fullName evidence="10">Alkylation response protein AidB-like acyl-CoA dehydrogenase</fullName>
    </submittedName>
</protein>
<dbReference type="SUPFAM" id="SSF47203">
    <property type="entry name" value="Acyl-CoA dehydrogenase C-terminal domain-like"/>
    <property type="match status" value="1"/>
</dbReference>
<evidence type="ECO:0000256" key="5">
    <source>
        <dbReference type="ARBA" id="ARBA00023002"/>
    </source>
</evidence>
<evidence type="ECO:0000313" key="11">
    <source>
        <dbReference type="EMBL" id="REG38910.1"/>
    </source>
</evidence>
<dbReference type="InterPro" id="IPR009075">
    <property type="entry name" value="AcylCo_DH/oxidase_C"/>
</dbReference>
<dbReference type="InterPro" id="IPR050741">
    <property type="entry name" value="Acyl-CoA_dehydrogenase"/>
</dbReference>
<dbReference type="Pfam" id="PF02770">
    <property type="entry name" value="Acyl-CoA_dh_M"/>
    <property type="match status" value="1"/>
</dbReference>
<reference evidence="10 12" key="1">
    <citation type="submission" date="2018-08" db="EMBL/GenBank/DDBJ databases">
        <title>Genomic Encyclopedia of Archaeal and Bacterial Type Strains, Phase II (KMG-II): from individual species to whole genera.</title>
        <authorList>
            <person name="Goeker M."/>
        </authorList>
    </citation>
    <scope>NUCLEOTIDE SEQUENCE [LARGE SCALE GENOMIC DNA]</scope>
    <source>
        <strain evidence="10 12">DSM 582</strain>
    </source>
</reference>
<keyword evidence="5 6" id="KW-0560">Oxidoreductase</keyword>
<dbReference type="InterPro" id="IPR046373">
    <property type="entry name" value="Acyl-CoA_Oxase/DH_mid-dom_sf"/>
</dbReference>
<dbReference type="Gene3D" id="2.40.110.10">
    <property type="entry name" value="Butyryl-CoA Dehydrogenase, subunit A, domain 2"/>
    <property type="match status" value="1"/>
</dbReference>
<comment type="caution">
    <text evidence="10">The sequence shown here is derived from an EMBL/GenBank/DDBJ whole genome shotgun (WGS) entry which is preliminary data.</text>
</comment>
<evidence type="ECO:0000259" key="9">
    <source>
        <dbReference type="Pfam" id="PF02771"/>
    </source>
</evidence>
<dbReference type="AlphaFoldDB" id="A0AAQ0HDT3"/>
<organism evidence="10 12">
    <name type="scientific">Paracoccus versutus</name>
    <name type="common">Thiobacillus versutus</name>
    <dbReference type="NCBI Taxonomy" id="34007"/>
    <lineage>
        <taxon>Bacteria</taxon>
        <taxon>Pseudomonadati</taxon>
        <taxon>Pseudomonadota</taxon>
        <taxon>Alphaproteobacteria</taxon>
        <taxon>Rhodobacterales</taxon>
        <taxon>Paracoccaceae</taxon>
        <taxon>Paracoccus</taxon>
    </lineage>
</organism>
<keyword evidence="4 6" id="KW-0274">FAD</keyword>
<sequence>NFLDEGQALWLETVNRFMDDEVTVEYIRKCDMNRDYPYEAYDKIARQGWLGLLFKEEDGGAGGDIFDYTLMAEGLGKYGFDFAAAILVPTFTAMNIQKYGSEEQKAQYIKPFIDGKIRFSVSISEPGAGSDASNTATRARRDENGDWIVTGSKLWCSGAAARDTVIAMLVRTDADDKHGGLSILLIPNDTPGMVINKLPTLSRHATGTTEIFLDEVKVPGNALLGKEGQGWEIILAHLELERCSVAAAYVGNAQTAVNKATQYAHERIQFGRPIWDFQVLRHMLAERQTEVDAARLLCYRAARMAAAKIPCSREVSMAKLYGSETLKQCALTGMQVLGGHANLPEADMERYLRESVQSTIGGGTSQIQKTIISKSMRL</sequence>
<dbReference type="GO" id="GO:0050660">
    <property type="term" value="F:flavin adenine dinucleotide binding"/>
    <property type="evidence" value="ECO:0007669"/>
    <property type="project" value="InterPro"/>
</dbReference>
<dbReference type="Gene3D" id="1.10.540.10">
    <property type="entry name" value="Acyl-CoA dehydrogenase/oxidase, N-terminal domain"/>
    <property type="match status" value="1"/>
</dbReference>
<dbReference type="Pfam" id="PF02771">
    <property type="entry name" value="Acyl-CoA_dh_N"/>
    <property type="match status" value="1"/>
</dbReference>
<evidence type="ECO:0000259" key="7">
    <source>
        <dbReference type="Pfam" id="PF00441"/>
    </source>
</evidence>
<evidence type="ECO:0000256" key="3">
    <source>
        <dbReference type="ARBA" id="ARBA00022630"/>
    </source>
</evidence>
<dbReference type="SUPFAM" id="SSF56645">
    <property type="entry name" value="Acyl-CoA dehydrogenase NM domain-like"/>
    <property type="match status" value="1"/>
</dbReference>
<dbReference type="PANTHER" id="PTHR48083">
    <property type="entry name" value="MEDIUM-CHAIN SPECIFIC ACYL-COA DEHYDROGENASE, MITOCHONDRIAL-RELATED"/>
    <property type="match status" value="1"/>
</dbReference>
<evidence type="ECO:0000313" key="12">
    <source>
        <dbReference type="Proteomes" id="UP000256794"/>
    </source>
</evidence>
<accession>A0AAQ0HDT3</accession>
<dbReference type="GO" id="GO:0033539">
    <property type="term" value="P:fatty acid beta-oxidation using acyl-CoA dehydrogenase"/>
    <property type="evidence" value="ECO:0007669"/>
    <property type="project" value="TreeGrafter"/>
</dbReference>
<evidence type="ECO:0000256" key="4">
    <source>
        <dbReference type="ARBA" id="ARBA00022827"/>
    </source>
</evidence>
<dbReference type="GO" id="GO:0005737">
    <property type="term" value="C:cytoplasm"/>
    <property type="evidence" value="ECO:0007669"/>
    <property type="project" value="TreeGrafter"/>
</dbReference>
<name>A0AAQ0HDT3_PARVE</name>
<feature type="non-terminal residue" evidence="10">
    <location>
        <position position="1"/>
    </location>
</feature>
<comment type="similarity">
    <text evidence="2 6">Belongs to the acyl-CoA dehydrogenase family.</text>
</comment>
<dbReference type="GO" id="GO:0003995">
    <property type="term" value="F:acyl-CoA dehydrogenase activity"/>
    <property type="evidence" value="ECO:0007669"/>
    <property type="project" value="TreeGrafter"/>
</dbReference>
<evidence type="ECO:0000256" key="1">
    <source>
        <dbReference type="ARBA" id="ARBA00001974"/>
    </source>
</evidence>
<dbReference type="FunFam" id="1.20.140.10:FF:000001">
    <property type="entry name" value="Acyl-CoA dehydrogenase"/>
    <property type="match status" value="1"/>
</dbReference>
<proteinExistence type="inferred from homology"/>
<keyword evidence="3 6" id="KW-0285">Flavoprotein</keyword>